<evidence type="ECO:0000313" key="4">
    <source>
        <dbReference type="Proteomes" id="UP001156974"/>
    </source>
</evidence>
<dbReference type="PANTHER" id="PTHR35936">
    <property type="entry name" value="MEMBRANE-BOUND LYTIC MUREIN TRANSGLYCOSYLASE F"/>
    <property type="match status" value="1"/>
</dbReference>
<keyword evidence="2" id="KW-0732">Signal</keyword>
<dbReference type="Gene3D" id="3.40.190.10">
    <property type="entry name" value="Periplasmic binding protein-like II"/>
    <property type="match status" value="2"/>
</dbReference>
<dbReference type="PANTHER" id="PTHR35936:SF25">
    <property type="entry name" value="ABC TRANSPORTER SUBSTRATE-BINDING PROTEIN"/>
    <property type="match status" value="1"/>
</dbReference>
<accession>A0ABT6U0M8</accession>
<dbReference type="EMBL" id="JAKUMG010000004">
    <property type="protein sequence ID" value="MDI4669718.1"/>
    <property type="molecule type" value="Genomic_DNA"/>
</dbReference>
<feature type="chain" id="PRO_5045644053" evidence="2">
    <location>
        <begin position="21"/>
        <end position="265"/>
    </location>
</feature>
<name>A0ABT6U0M8_9GAMM</name>
<feature type="signal peptide" evidence="2">
    <location>
        <begin position="1"/>
        <end position="20"/>
    </location>
</feature>
<evidence type="ECO:0000256" key="2">
    <source>
        <dbReference type="SAM" id="SignalP"/>
    </source>
</evidence>
<sequence>MMSRLSLLCCCLLISFSINCQTWQLVTEPFPPYFIDEPNKPGWLHEVIIAALKTQKHQATIEYTHWARALKLAKRHKRVAVLGAFYTKQRARYFTYSPSLATAHTVLFKRVDSKITYTGSLYSLKPYTISKGEDYVVSEQFEHHPNLSVTTTGSLIESLLLLKHGRVDLVAGTKEVALYWLDNSERLQQAKQTELEIVTPYLATQHLYVITDKNHPQAELFQQSLSLGLKAITASGKLLEILKHYELNEKEISHITQLYEKTYAN</sequence>
<dbReference type="RefSeq" id="WP_175082393.1">
    <property type="nucleotide sequence ID" value="NZ_JAKUMG010000004.1"/>
</dbReference>
<reference evidence="3 4" key="1">
    <citation type="submission" date="2022-02" db="EMBL/GenBank/DDBJ databases">
        <title>Genome analysis of Beneficial Microorganisms for Coral consortium from Pocillopora damicornis.</title>
        <authorList>
            <person name="Rosado P.M."/>
            <person name="Cardoso P.M."/>
            <person name="Rosado J.G."/>
            <person name="Schultz J."/>
            <person name="Rocha U."/>
            <person name="Costa T.K."/>
            <person name="Peixoto R.S."/>
        </authorList>
    </citation>
    <scope>NUCLEOTIDE SEQUENCE [LARGE SCALE GENOMIC DNA]</scope>
    <source>
        <strain evidence="3 4">BMC5</strain>
    </source>
</reference>
<evidence type="ECO:0000313" key="3">
    <source>
        <dbReference type="EMBL" id="MDI4669718.1"/>
    </source>
</evidence>
<proteinExistence type="inferred from homology"/>
<comment type="caution">
    <text evidence="3">The sequence shown here is derived from an EMBL/GenBank/DDBJ whole genome shotgun (WGS) entry which is preliminary data.</text>
</comment>
<comment type="similarity">
    <text evidence="1">Belongs to the bacterial solute-binding protein 3 family.</text>
</comment>
<organism evidence="3 4">
    <name type="scientific">Pseudoalteromonas shioyasakiensis</name>
    <dbReference type="NCBI Taxonomy" id="1190813"/>
    <lineage>
        <taxon>Bacteria</taxon>
        <taxon>Pseudomonadati</taxon>
        <taxon>Pseudomonadota</taxon>
        <taxon>Gammaproteobacteria</taxon>
        <taxon>Alteromonadales</taxon>
        <taxon>Pseudoalteromonadaceae</taxon>
        <taxon>Pseudoalteromonas</taxon>
    </lineage>
</organism>
<evidence type="ECO:0000256" key="1">
    <source>
        <dbReference type="ARBA" id="ARBA00010333"/>
    </source>
</evidence>
<dbReference type="Proteomes" id="UP001156974">
    <property type="component" value="Unassembled WGS sequence"/>
</dbReference>
<dbReference type="SUPFAM" id="SSF53850">
    <property type="entry name" value="Periplasmic binding protein-like II"/>
    <property type="match status" value="1"/>
</dbReference>
<keyword evidence="4" id="KW-1185">Reference proteome</keyword>
<gene>
    <name evidence="3" type="ORF">MKZ47_11475</name>
</gene>
<protein>
    <submittedName>
        <fullName evidence="3">Transporter substrate-binding domain-containing protein</fullName>
    </submittedName>
</protein>